<organism evidence="3 4">
    <name type="scientific">Richelia sinica FACHB-800</name>
    <dbReference type="NCBI Taxonomy" id="1357546"/>
    <lineage>
        <taxon>Bacteria</taxon>
        <taxon>Bacillati</taxon>
        <taxon>Cyanobacteriota</taxon>
        <taxon>Cyanophyceae</taxon>
        <taxon>Nostocales</taxon>
        <taxon>Nostocaceae</taxon>
        <taxon>Richelia</taxon>
    </lineage>
</organism>
<reference evidence="3" key="1">
    <citation type="submission" date="2017-04" db="EMBL/GenBank/DDBJ databases">
        <title>Genome deletions in a multicellular cyanobacterial endosymbiont for morphological adaptation in marine diatoms.</title>
        <authorList>
            <person name="Wang Y."/>
            <person name="Gao H."/>
            <person name="Li R."/>
            <person name="Xu X."/>
        </authorList>
    </citation>
    <scope>NUCLEOTIDE SEQUENCE</scope>
    <source>
        <strain evidence="3">FACHB 800</strain>
    </source>
</reference>
<feature type="transmembrane region" description="Helical" evidence="2">
    <location>
        <begin position="25"/>
        <end position="44"/>
    </location>
</feature>
<evidence type="ECO:0000313" key="3">
    <source>
        <dbReference type="EMBL" id="QXE24728.1"/>
    </source>
</evidence>
<feature type="compositionally biased region" description="Low complexity" evidence="1">
    <location>
        <begin position="302"/>
        <end position="316"/>
    </location>
</feature>
<evidence type="ECO:0000256" key="2">
    <source>
        <dbReference type="SAM" id="Phobius"/>
    </source>
</evidence>
<dbReference type="KEGG" id="rsin:B6N60_03436"/>
<dbReference type="Proteomes" id="UP000683511">
    <property type="component" value="Chromosome"/>
</dbReference>
<accession>A0A975TB13</accession>
<sequence length="356" mass="38878">MANRNYPPASLRYLRARLSQFQKPAFWGTGIFLLLVGVGMWQYWLNPNLLTDNQPLAVVNSQPANKDDISDDNKAIAADIDNLPVIINDFSVSSFPDLNITAKKTENNNSNFIEDVINKQNNSNQLAKSSPNIGVSNVKTVNSANTFVLATEELLYTNLNNTDSRFLRTSNIRTSPVQTAVTTVDYLPTGLINQVTNNRISGTSSPLTLEMEQYHQASPIYSNINSAKEINTQIIQTSPNVAGQIYNSNPALSNIQPNPNYPLNNSQTLPNSGISATGNGYGNYNLPNNTYIDQKPRPATVNSSNPGGYGNYNSYGVQQSIPLSQPTYGSYGVQPPITNSPANLPSSGQVPIQYPR</sequence>
<feature type="compositionally biased region" description="Polar residues" evidence="1">
    <location>
        <begin position="317"/>
        <end position="328"/>
    </location>
</feature>
<protein>
    <submittedName>
        <fullName evidence="3">Uncharacterized protein</fullName>
    </submittedName>
</protein>
<dbReference type="EMBL" id="CP021056">
    <property type="protein sequence ID" value="QXE24728.1"/>
    <property type="molecule type" value="Genomic_DNA"/>
</dbReference>
<feature type="region of interest" description="Disordered" evidence="1">
    <location>
        <begin position="256"/>
        <end position="356"/>
    </location>
</feature>
<proteinExistence type="predicted"/>
<gene>
    <name evidence="3" type="ORF">B6N60_03436</name>
</gene>
<feature type="compositionally biased region" description="Polar residues" evidence="1">
    <location>
        <begin position="256"/>
        <end position="277"/>
    </location>
</feature>
<evidence type="ECO:0000256" key="1">
    <source>
        <dbReference type="SAM" id="MobiDB-lite"/>
    </source>
</evidence>
<dbReference type="RefSeq" id="WP_190608047.1">
    <property type="nucleotide sequence ID" value="NZ_CP021056.1"/>
</dbReference>
<keyword evidence="2" id="KW-1133">Transmembrane helix</keyword>
<feature type="compositionally biased region" description="Polar residues" evidence="1">
    <location>
        <begin position="336"/>
        <end position="350"/>
    </location>
</feature>
<keyword evidence="2" id="KW-0812">Transmembrane</keyword>
<dbReference type="AlphaFoldDB" id="A0A975TB13"/>
<name>A0A975TB13_9NOST</name>
<evidence type="ECO:0000313" key="4">
    <source>
        <dbReference type="Proteomes" id="UP000683511"/>
    </source>
</evidence>
<feature type="compositionally biased region" description="Low complexity" evidence="1">
    <location>
        <begin position="282"/>
        <end position="291"/>
    </location>
</feature>
<keyword evidence="2" id="KW-0472">Membrane</keyword>
<keyword evidence="4" id="KW-1185">Reference proteome</keyword>